<organism evidence="7 8">
    <name type="scientific">Haematococcus lacustris</name>
    <name type="common">Green alga</name>
    <name type="synonym">Haematococcus pluvialis</name>
    <dbReference type="NCBI Taxonomy" id="44745"/>
    <lineage>
        <taxon>Eukaryota</taxon>
        <taxon>Viridiplantae</taxon>
        <taxon>Chlorophyta</taxon>
        <taxon>core chlorophytes</taxon>
        <taxon>Chlorophyceae</taxon>
        <taxon>CS clade</taxon>
        <taxon>Chlamydomonadales</taxon>
        <taxon>Haematococcaceae</taxon>
        <taxon>Haematococcus</taxon>
    </lineage>
</organism>
<feature type="domain" description="BING4 C-terminal" evidence="6">
    <location>
        <begin position="145"/>
        <end position="184"/>
    </location>
</feature>
<dbReference type="AlphaFoldDB" id="A0A6A0AKG4"/>
<dbReference type="PANTHER" id="PTHR14085">
    <property type="entry name" value="WD-REPEAT PROTEIN BING4"/>
    <property type="match status" value="1"/>
</dbReference>
<dbReference type="Pfam" id="PF08149">
    <property type="entry name" value="BING4CT"/>
    <property type="match status" value="1"/>
</dbReference>
<evidence type="ECO:0000256" key="4">
    <source>
        <dbReference type="ARBA" id="ARBA00023242"/>
    </source>
</evidence>
<dbReference type="Gene3D" id="2.130.10.10">
    <property type="entry name" value="YVTN repeat-like/Quinoprotein amine dehydrogenase"/>
    <property type="match status" value="1"/>
</dbReference>
<accession>A0A6A0AKG4</accession>
<evidence type="ECO:0000259" key="6">
    <source>
        <dbReference type="Pfam" id="PF08149"/>
    </source>
</evidence>
<dbReference type="Proteomes" id="UP000485058">
    <property type="component" value="Unassembled WGS sequence"/>
</dbReference>
<sequence>YVYIYDKRGVEVHCLREHQGARILQFLPHHFLLASIGDLVLGAGHSGGVVTMWTPNLPTPVVRMLCHRGRVNALAFDPAGRYMVTAGADSQVKVWDVRTYQPLHAYFAYSPATVLDISQRGLLAVGYGRKVQIWKDALSSKANAPYMSHSLYEGDQLSDAQFVGYEDVMGLGSSGGMSTILVPGK</sequence>
<keyword evidence="8" id="KW-1185">Reference proteome</keyword>
<evidence type="ECO:0000313" key="7">
    <source>
        <dbReference type="EMBL" id="GFH32773.1"/>
    </source>
</evidence>
<comment type="subcellular location">
    <subcellularLocation>
        <location evidence="1">Nucleus</location>
        <location evidence="1">Nucleolus</location>
    </subcellularLocation>
</comment>
<dbReference type="InterPro" id="IPR036322">
    <property type="entry name" value="WD40_repeat_dom_sf"/>
</dbReference>
<feature type="non-terminal residue" evidence="7">
    <location>
        <position position="185"/>
    </location>
</feature>
<dbReference type="PROSITE" id="PS50294">
    <property type="entry name" value="WD_REPEATS_REGION"/>
    <property type="match status" value="1"/>
</dbReference>
<dbReference type="InterPro" id="IPR001680">
    <property type="entry name" value="WD40_rpt"/>
</dbReference>
<dbReference type="PANTHER" id="PTHR14085:SF3">
    <property type="entry name" value="WD REPEAT-CONTAINING PROTEIN 46"/>
    <property type="match status" value="1"/>
</dbReference>
<reference evidence="7 8" key="1">
    <citation type="submission" date="2020-02" db="EMBL/GenBank/DDBJ databases">
        <title>Draft genome sequence of Haematococcus lacustris strain NIES-144.</title>
        <authorList>
            <person name="Morimoto D."/>
            <person name="Nakagawa S."/>
            <person name="Yoshida T."/>
            <person name="Sawayama S."/>
        </authorList>
    </citation>
    <scope>NUCLEOTIDE SEQUENCE [LARGE SCALE GENOMIC DNA]</scope>
    <source>
        <strain evidence="7 8">NIES-144</strain>
    </source>
</reference>
<dbReference type="GO" id="GO:0000462">
    <property type="term" value="P:maturation of SSU-rRNA from tricistronic rRNA transcript (SSU-rRNA, 5.8S rRNA, LSU-rRNA)"/>
    <property type="evidence" value="ECO:0007669"/>
    <property type="project" value="TreeGrafter"/>
</dbReference>
<evidence type="ECO:0000313" key="8">
    <source>
        <dbReference type="Proteomes" id="UP000485058"/>
    </source>
</evidence>
<comment type="caution">
    <text evidence="7">The sequence shown here is derived from an EMBL/GenBank/DDBJ whole genome shotgun (WGS) entry which is preliminary data.</text>
</comment>
<dbReference type="PROSITE" id="PS00678">
    <property type="entry name" value="WD_REPEATS_1"/>
    <property type="match status" value="1"/>
</dbReference>
<keyword evidence="3" id="KW-0677">Repeat</keyword>
<proteinExistence type="predicted"/>
<protein>
    <submittedName>
        <fullName evidence="7">WD_REPEATS_REGION domain-containing protein</fullName>
    </submittedName>
</protein>
<evidence type="ECO:0000256" key="1">
    <source>
        <dbReference type="ARBA" id="ARBA00004604"/>
    </source>
</evidence>
<keyword evidence="4" id="KW-0539">Nucleus</keyword>
<dbReference type="InterPro" id="IPR019775">
    <property type="entry name" value="WD40_repeat_CS"/>
</dbReference>
<feature type="repeat" description="WD" evidence="5">
    <location>
        <begin position="64"/>
        <end position="105"/>
    </location>
</feature>
<evidence type="ECO:0000256" key="2">
    <source>
        <dbReference type="ARBA" id="ARBA00022574"/>
    </source>
</evidence>
<dbReference type="InterPro" id="IPR012952">
    <property type="entry name" value="BING4_C_dom"/>
</dbReference>
<dbReference type="InterPro" id="IPR040315">
    <property type="entry name" value="WDR46/Utp7"/>
</dbReference>
<dbReference type="GO" id="GO:0030686">
    <property type="term" value="C:90S preribosome"/>
    <property type="evidence" value="ECO:0007669"/>
    <property type="project" value="TreeGrafter"/>
</dbReference>
<evidence type="ECO:0000256" key="3">
    <source>
        <dbReference type="ARBA" id="ARBA00022737"/>
    </source>
</evidence>
<name>A0A6A0AKG4_HAELA</name>
<feature type="non-terminal residue" evidence="7">
    <location>
        <position position="1"/>
    </location>
</feature>
<dbReference type="Pfam" id="PF00400">
    <property type="entry name" value="WD40"/>
    <property type="match status" value="1"/>
</dbReference>
<dbReference type="EMBL" id="BLLF01007107">
    <property type="protein sequence ID" value="GFH32773.1"/>
    <property type="molecule type" value="Genomic_DNA"/>
</dbReference>
<dbReference type="InterPro" id="IPR015943">
    <property type="entry name" value="WD40/YVTN_repeat-like_dom_sf"/>
</dbReference>
<gene>
    <name evidence="7" type="ORF">HaLaN_32050</name>
</gene>
<dbReference type="SUPFAM" id="SSF50978">
    <property type="entry name" value="WD40 repeat-like"/>
    <property type="match status" value="1"/>
</dbReference>
<dbReference type="PROSITE" id="PS50082">
    <property type="entry name" value="WD_REPEATS_2"/>
    <property type="match status" value="1"/>
</dbReference>
<keyword evidence="2 5" id="KW-0853">WD repeat</keyword>
<dbReference type="SMART" id="SM00320">
    <property type="entry name" value="WD40"/>
    <property type="match status" value="2"/>
</dbReference>
<evidence type="ECO:0000256" key="5">
    <source>
        <dbReference type="PROSITE-ProRule" id="PRU00221"/>
    </source>
</evidence>
<dbReference type="GO" id="GO:0032040">
    <property type="term" value="C:small-subunit processome"/>
    <property type="evidence" value="ECO:0007669"/>
    <property type="project" value="TreeGrafter"/>
</dbReference>